<dbReference type="AlphaFoldDB" id="A0A834Z9P7"/>
<accession>A0A834Z9P7</accession>
<dbReference type="Proteomes" id="UP000655225">
    <property type="component" value="Unassembled WGS sequence"/>
</dbReference>
<reference evidence="1 2" key="1">
    <citation type="submission" date="2020-04" db="EMBL/GenBank/DDBJ databases">
        <title>Plant Genome Project.</title>
        <authorList>
            <person name="Zhang R.-G."/>
        </authorList>
    </citation>
    <scope>NUCLEOTIDE SEQUENCE [LARGE SCALE GENOMIC DNA]</scope>
    <source>
        <strain evidence="1">YNK0</strain>
        <tissue evidence="1">Leaf</tissue>
    </source>
</reference>
<dbReference type="OrthoDB" id="1612940at2759"/>
<comment type="caution">
    <text evidence="1">The sequence shown here is derived from an EMBL/GenBank/DDBJ whole genome shotgun (WGS) entry which is preliminary data.</text>
</comment>
<proteinExistence type="predicted"/>
<keyword evidence="2" id="KW-1185">Reference proteome</keyword>
<gene>
    <name evidence="1" type="ORF">HHK36_012671</name>
</gene>
<evidence type="ECO:0000313" key="1">
    <source>
        <dbReference type="EMBL" id="KAF8401725.1"/>
    </source>
</evidence>
<evidence type="ECO:0000313" key="2">
    <source>
        <dbReference type="Proteomes" id="UP000655225"/>
    </source>
</evidence>
<dbReference type="EMBL" id="JABCRI010000008">
    <property type="protein sequence ID" value="KAF8401725.1"/>
    <property type="molecule type" value="Genomic_DNA"/>
</dbReference>
<name>A0A834Z9P7_TETSI</name>
<organism evidence="1 2">
    <name type="scientific">Tetracentron sinense</name>
    <name type="common">Spur-leaf</name>
    <dbReference type="NCBI Taxonomy" id="13715"/>
    <lineage>
        <taxon>Eukaryota</taxon>
        <taxon>Viridiplantae</taxon>
        <taxon>Streptophyta</taxon>
        <taxon>Embryophyta</taxon>
        <taxon>Tracheophyta</taxon>
        <taxon>Spermatophyta</taxon>
        <taxon>Magnoliopsida</taxon>
        <taxon>Trochodendrales</taxon>
        <taxon>Trochodendraceae</taxon>
        <taxon>Tetracentron</taxon>
    </lineage>
</organism>
<protein>
    <submittedName>
        <fullName evidence="1">Uncharacterized protein</fullName>
    </submittedName>
</protein>
<sequence>MTMTCMIIPIYNSSHRWALKHATHSGVARATTIAGKTVWINITAMDVATTIPNPLSLRSAFACIPVDLTSHTYVLVRDVDRGLYLETVVPKVGAKTCDALWTCNGDNRCRQDCVVKYHGRGRCDDYTAPLVPKQCFCAYPC</sequence>